<evidence type="ECO:0000313" key="1">
    <source>
        <dbReference type="EMBL" id="AIJ26161.1"/>
    </source>
</evidence>
<dbReference type="PATRIC" id="fig|1068978.7.peg.6521"/>
<dbReference type="eggNOG" id="COG2345">
    <property type="taxonomic scope" value="Bacteria"/>
</dbReference>
<dbReference type="OrthoDB" id="3399802at2"/>
<dbReference type="Pfam" id="PF12840">
    <property type="entry name" value="HTH_20"/>
    <property type="match status" value="1"/>
</dbReference>
<dbReference type="RefSeq" id="WP_017984999.1">
    <property type="nucleotide sequence ID" value="NZ_AQUL01000001.1"/>
</dbReference>
<reference evidence="1 2" key="1">
    <citation type="submission" date="2014-07" db="EMBL/GenBank/DDBJ databases">
        <title>Whole Genome Sequence of the Amycolatopsis methanolica 239.</title>
        <authorList>
            <person name="Tang B."/>
        </authorList>
    </citation>
    <scope>NUCLEOTIDE SEQUENCE [LARGE SCALE GENOMIC DNA]</scope>
    <source>
        <strain evidence="1 2">239</strain>
    </source>
</reference>
<gene>
    <name evidence="1" type="ORF">AMETH_6069</name>
</gene>
<dbReference type="InterPro" id="IPR036390">
    <property type="entry name" value="WH_DNA-bd_sf"/>
</dbReference>
<dbReference type="Gene3D" id="1.10.10.10">
    <property type="entry name" value="Winged helix-like DNA-binding domain superfamily/Winged helix DNA-binding domain"/>
    <property type="match status" value="1"/>
</dbReference>
<evidence type="ECO:0000313" key="2">
    <source>
        <dbReference type="Proteomes" id="UP000062973"/>
    </source>
</evidence>
<organism evidence="1 2">
    <name type="scientific">Amycolatopsis methanolica 239</name>
    <dbReference type="NCBI Taxonomy" id="1068978"/>
    <lineage>
        <taxon>Bacteria</taxon>
        <taxon>Bacillati</taxon>
        <taxon>Actinomycetota</taxon>
        <taxon>Actinomycetes</taxon>
        <taxon>Pseudonocardiales</taxon>
        <taxon>Pseudonocardiaceae</taxon>
        <taxon>Amycolatopsis</taxon>
        <taxon>Amycolatopsis methanolica group</taxon>
    </lineage>
</organism>
<dbReference type="SUPFAM" id="SSF46785">
    <property type="entry name" value="Winged helix' DNA-binding domain"/>
    <property type="match status" value="1"/>
</dbReference>
<dbReference type="Proteomes" id="UP000062973">
    <property type="component" value="Chromosome"/>
</dbReference>
<dbReference type="AlphaFoldDB" id="A0A076N4F8"/>
<sequence>MTAHDPGGERRRQVLQAIQRATEPVGVAGIAEQVGIHPNTARFHLDALVDAGIVERIMGTPSGPGRPRAVYLPRPGRARGDERRYRMLAEILLGYVTSTTTEPAPAATEMGRAWGAHLIDRPVPSQTITRAGATDRLVAMLDDLGFAPEAVPRDGGVPDRVLLRHCPFLELAERHRDIVCPLHLGLMQGALSELRAPVTATALEPFAEPDACVTHLAPANARTA</sequence>
<dbReference type="InterPro" id="IPR011991">
    <property type="entry name" value="ArsR-like_HTH"/>
</dbReference>
<keyword evidence="2" id="KW-1185">Reference proteome</keyword>
<dbReference type="KEGG" id="amq:AMETH_6069"/>
<protein>
    <submittedName>
        <fullName evidence="1">Putative transcriptional regulator</fullName>
    </submittedName>
</protein>
<dbReference type="InterPro" id="IPR036388">
    <property type="entry name" value="WH-like_DNA-bd_sf"/>
</dbReference>
<accession>A0A076N4F8</accession>
<dbReference type="HOGENOM" id="CLU_078469_1_1_11"/>
<dbReference type="STRING" id="1068978.AMETH_6069"/>
<dbReference type="EMBL" id="CP009110">
    <property type="protein sequence ID" value="AIJ26161.1"/>
    <property type="molecule type" value="Genomic_DNA"/>
</dbReference>
<proteinExistence type="predicted"/>
<dbReference type="CDD" id="cd00090">
    <property type="entry name" value="HTH_ARSR"/>
    <property type="match status" value="1"/>
</dbReference>
<name>A0A076N4F8_AMYME</name>